<organism evidence="2 3">
    <name type="scientific">Microbulbifer pacificus</name>
    <dbReference type="NCBI Taxonomy" id="407164"/>
    <lineage>
        <taxon>Bacteria</taxon>
        <taxon>Pseudomonadati</taxon>
        <taxon>Pseudomonadota</taxon>
        <taxon>Gammaproteobacteria</taxon>
        <taxon>Cellvibrionales</taxon>
        <taxon>Microbulbiferaceae</taxon>
        <taxon>Microbulbifer</taxon>
    </lineage>
</organism>
<evidence type="ECO:0000313" key="2">
    <source>
        <dbReference type="EMBL" id="WOX05243.1"/>
    </source>
</evidence>
<keyword evidence="3" id="KW-1185">Reference proteome</keyword>
<protein>
    <recommendedName>
        <fullName evidence="1">NodB homology domain-containing protein</fullName>
    </recommendedName>
</protein>
<dbReference type="SUPFAM" id="SSF88713">
    <property type="entry name" value="Glycoside hydrolase/deacetylase"/>
    <property type="match status" value="1"/>
</dbReference>
<proteinExistence type="predicted"/>
<dbReference type="GO" id="GO:0016810">
    <property type="term" value="F:hydrolase activity, acting on carbon-nitrogen (but not peptide) bonds"/>
    <property type="evidence" value="ECO:0007669"/>
    <property type="project" value="InterPro"/>
</dbReference>
<reference evidence="2 3" key="1">
    <citation type="submission" date="2023-10" db="EMBL/GenBank/DDBJ databases">
        <title>Description of Microbulbifer bruguierae sp. nov., isolated from the sediments of mangrove plant Bruguiera sexangula and comparative genomic analyses of the genus Microbulbifer.</title>
        <authorList>
            <person name="Long M."/>
        </authorList>
    </citation>
    <scope>NUCLEOTIDE SEQUENCE [LARGE SCALE GENOMIC DNA]</scope>
    <source>
        <strain evidence="2 3">SPO729</strain>
    </source>
</reference>
<evidence type="ECO:0000313" key="3">
    <source>
        <dbReference type="Proteomes" id="UP001302477"/>
    </source>
</evidence>
<dbReference type="InterPro" id="IPR050248">
    <property type="entry name" value="Polysacc_deacetylase_ArnD"/>
</dbReference>
<dbReference type="InterPro" id="IPR002509">
    <property type="entry name" value="NODB_dom"/>
</dbReference>
<dbReference type="GO" id="GO:0005975">
    <property type="term" value="P:carbohydrate metabolic process"/>
    <property type="evidence" value="ECO:0007669"/>
    <property type="project" value="InterPro"/>
</dbReference>
<dbReference type="PANTHER" id="PTHR10587">
    <property type="entry name" value="GLYCOSYL TRANSFERASE-RELATED"/>
    <property type="match status" value="1"/>
</dbReference>
<sequence>MKTLRVLLRRTMAVALLAIPMEATLSEDRRIALAFDDGPSSSSNEALLNELERLDIKATFFPESLALGNDQKLKKGKAKKHREIASANAHREIDGAKRILRNLGERTPSALFNLPDVRLPENLEQGLTSANYWSFPEDTQANLDDALEIAELLAENAFPGAVVILHTLYNQREHILQALPVISERLKAEGYEFATLSELMEPQKKLSTLTT</sequence>
<name>A0AAU0MXJ7_9GAMM</name>
<dbReference type="EMBL" id="CP137555">
    <property type="protein sequence ID" value="WOX05243.1"/>
    <property type="molecule type" value="Genomic_DNA"/>
</dbReference>
<evidence type="ECO:0000259" key="1">
    <source>
        <dbReference type="Pfam" id="PF01522"/>
    </source>
</evidence>
<dbReference type="RefSeq" id="WP_318953717.1">
    <property type="nucleotide sequence ID" value="NZ_CP137555.1"/>
</dbReference>
<dbReference type="Proteomes" id="UP001302477">
    <property type="component" value="Chromosome"/>
</dbReference>
<dbReference type="Pfam" id="PF01522">
    <property type="entry name" value="Polysacc_deac_1"/>
    <property type="match status" value="1"/>
</dbReference>
<dbReference type="AlphaFoldDB" id="A0AAU0MXJ7"/>
<dbReference type="Gene3D" id="3.20.20.370">
    <property type="entry name" value="Glycoside hydrolase/deacetylase"/>
    <property type="match status" value="1"/>
</dbReference>
<dbReference type="InterPro" id="IPR011330">
    <property type="entry name" value="Glyco_hydro/deAcase_b/a-brl"/>
</dbReference>
<accession>A0AAU0MXJ7</accession>
<gene>
    <name evidence="2" type="ORF">R5R33_16080</name>
</gene>
<feature type="domain" description="NodB homology" evidence="1">
    <location>
        <begin position="27"/>
        <end position="64"/>
    </location>
</feature>
<dbReference type="KEGG" id="mpaf:R5R33_16080"/>